<evidence type="ECO:0000313" key="2">
    <source>
        <dbReference type="Proteomes" id="UP001341840"/>
    </source>
</evidence>
<name>A0ABU6WV31_9FABA</name>
<comment type="caution">
    <text evidence="1">The sequence shown here is derived from an EMBL/GenBank/DDBJ whole genome shotgun (WGS) entry which is preliminary data.</text>
</comment>
<dbReference type="Proteomes" id="UP001341840">
    <property type="component" value="Unassembled WGS sequence"/>
</dbReference>
<dbReference type="EMBL" id="JASCZI010182908">
    <property type="protein sequence ID" value="MED6188800.1"/>
    <property type="molecule type" value="Genomic_DNA"/>
</dbReference>
<organism evidence="1 2">
    <name type="scientific">Stylosanthes scabra</name>
    <dbReference type="NCBI Taxonomy" id="79078"/>
    <lineage>
        <taxon>Eukaryota</taxon>
        <taxon>Viridiplantae</taxon>
        <taxon>Streptophyta</taxon>
        <taxon>Embryophyta</taxon>
        <taxon>Tracheophyta</taxon>
        <taxon>Spermatophyta</taxon>
        <taxon>Magnoliopsida</taxon>
        <taxon>eudicotyledons</taxon>
        <taxon>Gunneridae</taxon>
        <taxon>Pentapetalae</taxon>
        <taxon>rosids</taxon>
        <taxon>fabids</taxon>
        <taxon>Fabales</taxon>
        <taxon>Fabaceae</taxon>
        <taxon>Papilionoideae</taxon>
        <taxon>50 kb inversion clade</taxon>
        <taxon>dalbergioids sensu lato</taxon>
        <taxon>Dalbergieae</taxon>
        <taxon>Pterocarpus clade</taxon>
        <taxon>Stylosanthes</taxon>
    </lineage>
</organism>
<evidence type="ECO:0000313" key="1">
    <source>
        <dbReference type="EMBL" id="MED6188800.1"/>
    </source>
</evidence>
<reference evidence="1 2" key="1">
    <citation type="journal article" date="2023" name="Plants (Basel)">
        <title>Bridging the Gap: Combining Genomics and Transcriptomics Approaches to Understand Stylosanthes scabra, an Orphan Legume from the Brazilian Caatinga.</title>
        <authorList>
            <person name="Ferreira-Neto J.R.C."/>
            <person name="da Silva M.D."/>
            <person name="Binneck E."/>
            <person name="de Melo N.F."/>
            <person name="da Silva R.H."/>
            <person name="de Melo A.L.T.M."/>
            <person name="Pandolfi V."/>
            <person name="Bustamante F.O."/>
            <person name="Brasileiro-Vidal A.C."/>
            <person name="Benko-Iseppon A.M."/>
        </authorList>
    </citation>
    <scope>NUCLEOTIDE SEQUENCE [LARGE SCALE GENOMIC DNA]</scope>
    <source>
        <tissue evidence="1">Leaves</tissue>
    </source>
</reference>
<accession>A0ABU6WV31</accession>
<gene>
    <name evidence="1" type="ORF">PIB30_089327</name>
</gene>
<proteinExistence type="predicted"/>
<sequence length="56" mass="6416">DYETWVQHGEWNDSDLTRFGLGGYNASNDDPAMNSWSDNVLGMNPWLRMPSPNLSR</sequence>
<protein>
    <submittedName>
        <fullName evidence="1">Uncharacterized protein</fullName>
    </submittedName>
</protein>
<keyword evidence="2" id="KW-1185">Reference proteome</keyword>
<feature type="non-terminal residue" evidence="1">
    <location>
        <position position="1"/>
    </location>
</feature>